<proteinExistence type="predicted"/>
<keyword evidence="2" id="KW-1185">Reference proteome</keyword>
<evidence type="ECO:0000313" key="1">
    <source>
        <dbReference type="EMBL" id="URZ12549.1"/>
    </source>
</evidence>
<dbReference type="KEGG" id="crw:CROST_032710"/>
<organism evidence="1 2">
    <name type="scientific">Clostridium felsineum</name>
    <dbReference type="NCBI Taxonomy" id="36839"/>
    <lineage>
        <taxon>Bacteria</taxon>
        <taxon>Bacillati</taxon>
        <taxon>Bacillota</taxon>
        <taxon>Clostridia</taxon>
        <taxon>Eubacteriales</taxon>
        <taxon>Clostridiaceae</taxon>
        <taxon>Clostridium</taxon>
    </lineage>
</organism>
<dbReference type="AlphaFoldDB" id="A0A1S8LR55"/>
<dbReference type="EMBL" id="CP096983">
    <property type="protein sequence ID" value="URZ12549.1"/>
    <property type="molecule type" value="Genomic_DNA"/>
</dbReference>
<protein>
    <submittedName>
        <fullName evidence="1">Uncharacterized protein</fullName>
    </submittedName>
</protein>
<gene>
    <name evidence="1" type="ORF">CROST_032710</name>
</gene>
<dbReference type="RefSeq" id="WP_077835453.1">
    <property type="nucleotide sequence ID" value="NZ_CP096983.1"/>
</dbReference>
<accession>A0A1S8LR55</accession>
<sequence length="365" mass="42240">MKRKFLVKIFSVFIINVISISILWYFIINEVNTSRSNIIKAFMKQQYLRVVEISDKVQASFKTSEEKKVLKKEVNSKNNYMFLYSSKGVIFERNDSITSSYNNKSLKQFFSMLEYKGGYDLSNMKRSILRGEAGYDEVVKDNSVGKEILAWYPFKVGNDTYIVGASTSETYLMNETCFDQHTTRIYIISLLFTACLLCISFAFAMHLYVSFNNLQVIKKTLRNKNIEIEKFIEKLAKEEGILKRASIHDSLTGVYNMEFFYKCLKKLNISAFLPIAFIVLEVRNASERNLCETAKSLYGNEIVSRIDYNKFVVVKVNTNREEAFKLMDDIRGKTSCALRFGISVKKEEDGETIMNLRSAFEKVNL</sequence>
<name>A0A1S8LR55_9CLOT</name>
<evidence type="ECO:0000313" key="2">
    <source>
        <dbReference type="Proteomes" id="UP000190951"/>
    </source>
</evidence>
<dbReference type="STRING" id="84029.CROST_28440"/>
<dbReference type="Proteomes" id="UP000190951">
    <property type="component" value="Chromosome"/>
</dbReference>
<reference evidence="1 2" key="1">
    <citation type="submission" date="2022-04" db="EMBL/GenBank/DDBJ databases">
        <title>Genome sequence of C. roseum typestrain.</title>
        <authorList>
            <person name="Poehlein A."/>
            <person name="Schoch T."/>
            <person name="Duerre P."/>
            <person name="Daniel R."/>
        </authorList>
    </citation>
    <scope>NUCLEOTIDE SEQUENCE [LARGE SCALE GENOMIC DNA]</scope>
    <source>
        <strain evidence="1 2">DSM 7320</strain>
    </source>
</reference>